<dbReference type="AlphaFoldDB" id="A0AAW0NZ46"/>
<comment type="function">
    <text evidence="16">Involved in vesicle trafficking and required for ciliogenesis, formation of primary non-motile cilium, and recruitment of RAB8A to the basal body of primary cilium. Component of the tectonic-like complex, a complex localized at the transition zone of primary cilia and acting as a barrier that prevents diffusion of transmembrane proteins between the cilia and plasma membranes. Involved in neuronal differentiation. As a positive modulator of classical Wnt signaling, may play a crucial role in ciliary signaling during cerebellum embryonic development.</text>
</comment>
<dbReference type="InterPro" id="IPR036322">
    <property type="entry name" value="WD40_repeat_dom_sf"/>
</dbReference>
<gene>
    <name evidence="22" type="ORF">WMY93_017193</name>
</gene>
<dbReference type="PANTHER" id="PTHR44499:SF1">
    <property type="entry name" value="JOUBERIN"/>
    <property type="match status" value="1"/>
</dbReference>
<organism evidence="22 23">
    <name type="scientific">Mugilogobius chulae</name>
    <name type="common">yellowstripe goby</name>
    <dbReference type="NCBI Taxonomy" id="88201"/>
    <lineage>
        <taxon>Eukaryota</taxon>
        <taxon>Metazoa</taxon>
        <taxon>Chordata</taxon>
        <taxon>Craniata</taxon>
        <taxon>Vertebrata</taxon>
        <taxon>Euteleostomi</taxon>
        <taxon>Actinopterygii</taxon>
        <taxon>Neopterygii</taxon>
        <taxon>Teleostei</taxon>
        <taxon>Neoteleostei</taxon>
        <taxon>Acanthomorphata</taxon>
        <taxon>Gobiaria</taxon>
        <taxon>Gobiiformes</taxon>
        <taxon>Gobioidei</taxon>
        <taxon>Gobiidae</taxon>
        <taxon>Gobionellinae</taxon>
        <taxon>Mugilogobius</taxon>
    </lineage>
</organism>
<proteinExistence type="predicted"/>
<evidence type="ECO:0000256" key="19">
    <source>
        <dbReference type="PROSITE-ProRule" id="PRU00221"/>
    </source>
</evidence>
<dbReference type="InterPro" id="IPR001680">
    <property type="entry name" value="WD40_rpt"/>
</dbReference>
<feature type="compositionally biased region" description="Basic and acidic residues" evidence="20">
    <location>
        <begin position="160"/>
        <end position="177"/>
    </location>
</feature>
<reference evidence="23" key="1">
    <citation type="submission" date="2024-04" db="EMBL/GenBank/DDBJ databases">
        <title>Salinicola lusitanus LLJ914,a marine bacterium isolated from the Okinawa Trough.</title>
        <authorList>
            <person name="Li J."/>
        </authorList>
    </citation>
    <scope>NUCLEOTIDE SEQUENCE [LARGE SCALE GENOMIC DNA]</scope>
</reference>
<evidence type="ECO:0000256" key="4">
    <source>
        <dbReference type="ARBA" id="ARBA00022443"/>
    </source>
</evidence>
<dbReference type="PROSITE" id="PS50294">
    <property type="entry name" value="WD_REPEATS_REGION"/>
    <property type="match status" value="2"/>
</dbReference>
<feature type="domain" description="SH3" evidence="21">
    <location>
        <begin position="997"/>
        <end position="1057"/>
    </location>
</feature>
<dbReference type="SUPFAM" id="SSF50978">
    <property type="entry name" value="WD40 repeat-like"/>
    <property type="match status" value="1"/>
</dbReference>
<evidence type="ECO:0000313" key="23">
    <source>
        <dbReference type="Proteomes" id="UP001460270"/>
    </source>
</evidence>
<evidence type="ECO:0000256" key="12">
    <source>
        <dbReference type="ARBA" id="ARBA00022949"/>
    </source>
</evidence>
<dbReference type="CDD" id="cd11812">
    <property type="entry name" value="SH3_AHI-1"/>
    <property type="match status" value="1"/>
</dbReference>
<keyword evidence="9" id="KW-0677">Repeat</keyword>
<evidence type="ECO:0000256" key="18">
    <source>
        <dbReference type="PROSITE-ProRule" id="PRU00192"/>
    </source>
</evidence>
<dbReference type="SMART" id="SM00320">
    <property type="entry name" value="WD40"/>
    <property type="match status" value="7"/>
</dbReference>
<feature type="region of interest" description="Disordered" evidence="20">
    <location>
        <begin position="49"/>
        <end position="182"/>
    </location>
</feature>
<dbReference type="InterPro" id="IPR001452">
    <property type="entry name" value="SH3_domain"/>
</dbReference>
<dbReference type="PANTHER" id="PTHR44499">
    <property type="entry name" value="JOUBERIN"/>
    <property type="match status" value="1"/>
</dbReference>
<evidence type="ECO:0000256" key="8">
    <source>
        <dbReference type="ARBA" id="ARBA00022574"/>
    </source>
</evidence>
<dbReference type="PROSITE" id="PS50002">
    <property type="entry name" value="SH3"/>
    <property type="match status" value="1"/>
</dbReference>
<dbReference type="InterPro" id="IPR035832">
    <property type="entry name" value="AHI1_SH3"/>
</dbReference>
<dbReference type="FunFam" id="2.130.10.10:FF:000112">
    <property type="entry name" value="jouberin isoform X2"/>
    <property type="match status" value="1"/>
</dbReference>
<dbReference type="Gene3D" id="2.30.30.40">
    <property type="entry name" value="SH3 Domains"/>
    <property type="match status" value="1"/>
</dbReference>
<dbReference type="GO" id="GO:0036064">
    <property type="term" value="C:ciliary basal body"/>
    <property type="evidence" value="ECO:0007669"/>
    <property type="project" value="TreeGrafter"/>
</dbReference>
<evidence type="ECO:0000256" key="6">
    <source>
        <dbReference type="ARBA" id="ARBA00022490"/>
    </source>
</evidence>
<name>A0AAW0NZ46_9GOBI</name>
<evidence type="ECO:0000256" key="16">
    <source>
        <dbReference type="ARBA" id="ARBA00058395"/>
    </source>
</evidence>
<dbReference type="InterPro" id="IPR015943">
    <property type="entry name" value="WD40/YVTN_repeat-like_dom_sf"/>
</dbReference>
<keyword evidence="23" id="KW-1185">Reference proteome</keyword>
<dbReference type="InterPro" id="IPR052803">
    <property type="entry name" value="Cilium-Associated_Jouberin"/>
</dbReference>
<dbReference type="GO" id="GO:0005912">
    <property type="term" value="C:adherens junction"/>
    <property type="evidence" value="ECO:0007669"/>
    <property type="project" value="UniProtKB-SubCell"/>
</dbReference>
<dbReference type="SUPFAM" id="SSF50044">
    <property type="entry name" value="SH3-domain"/>
    <property type="match status" value="1"/>
</dbReference>
<dbReference type="Proteomes" id="UP001460270">
    <property type="component" value="Unassembled WGS sequence"/>
</dbReference>
<keyword evidence="13" id="KW-0969">Cilium</keyword>
<feature type="repeat" description="WD" evidence="19">
    <location>
        <begin position="643"/>
        <end position="675"/>
    </location>
</feature>
<sequence length="1180" mass="132958">MPTGERDDRASTRERFNEVFKKYTEKEKLKKKKKDNAQDDIALQTLKKNLNLDKDTDQDETILQNTFDPEQGSPRFTKNRRREKESSDKVNLNNSLNEEETQGSKFKKKNKKEKRSLPKPPSVDDINKEVSKLEIISEIDNVSPVKEPKRKSKKGKVKEHKQDVEGTHLEDPEDKLLLDYQQKIAQEEAQTKAEDESTISQNITLNNDFGKKKKKKLKSAPADSDVGGQEECADPNSDIENEAEPKGKKKKKKKHVAEEETGVEATDDLQRPVFDDSLVLGVYIHRTDRLKTDLLISHPMVKVHVVDEITGQCVKKEDSHRPVSSFYESESVDHILPIMTQPFDFKKNKSVIPEWQEQIIFNERFGWFVENQQGGHRVLLFFELVGTNNVLNIDCKLRLQLFCPPIRAKRQPKTIEVVEWWRKYPRHKYPSTLYVTVKGIKLPEHVDPCMRSMMALQEERGSTTYSELQNEVTRKGIPQTLDDKPPIFSWSRLPGQVCRIPNKSILAFRGGQMGCFTLLFSNAGTILAAACADRDAFPVVVYEIPSGRVLAAFNGHLKIVYDLCWSRDDRRLLSASSDGTVREWDIERMSANAQKVLPHPCFVYSAQYHPSAQSLVVTGGYDSVIRVWRLNVDNVNGQLLQEFEGHSGFINTICFDSEGGRMFSADNAGTIIVWQSYVNDSSNRLPCQQWCLERKIDEGDLRGVPINKLQLHPNGRCLLIHAKDSVLRMIDLRILAVKKYTGATNYKERIYSTFTPCGNFIFSGSEDGMAYVWNTDTGDQVAVYSELCYPTALHGVSFHPHENMVAFCAFGQSQPIHVYIYDRKVSQLEVHNIKGMSRATSVDPRTVRNTPDSALHLDTPASSSALDQFAQSTRLALRMQTVKEQLDSVLEPHQRGSTSGLLFEQDRKGLTHSGRSLTIDTGMTGLNSPLPPPSLLSSKLQLSGALTEQFIPQALSTHNRGFTPVGQRLRGASSFRLPRALRESVSSAILGTTDSSQVEQVVVALYDYRANRSDELTIQRGDVIQVLYKDNENWWFGQLSNGQQGYFLSSYVVDERDFNDDVSKRSEAQAALSEGTADRSTPTRVSAVVSSSGELRFLSEATLSDTEPELISTKSKRKKKLKKTGLSVSLSQETFSEADVAGPSTSMRTVRTLDRPVRPSGRPLPRRPSGKTNGAFEPDP</sequence>
<feature type="repeat" description="WD" evidence="19">
    <location>
        <begin position="754"/>
        <end position="783"/>
    </location>
</feature>
<keyword evidence="10" id="KW-0221">Differentiation</keyword>
<dbReference type="GO" id="GO:0005814">
    <property type="term" value="C:centriole"/>
    <property type="evidence" value="ECO:0007669"/>
    <property type="project" value="UniProtKB-SubCell"/>
</dbReference>
<dbReference type="PRINTS" id="PR00452">
    <property type="entry name" value="SH3DOMAIN"/>
</dbReference>
<dbReference type="Pfam" id="PF00400">
    <property type="entry name" value="WD40"/>
    <property type="match status" value="4"/>
</dbReference>
<keyword evidence="5" id="KW-0217">Developmental protein</keyword>
<feature type="compositionally biased region" description="Basic residues" evidence="20">
    <location>
        <begin position="148"/>
        <end position="159"/>
    </location>
</feature>
<evidence type="ECO:0000256" key="3">
    <source>
        <dbReference type="ARBA" id="ARBA00004536"/>
    </source>
</evidence>
<evidence type="ECO:0000256" key="10">
    <source>
        <dbReference type="ARBA" id="ARBA00022782"/>
    </source>
</evidence>
<feature type="region of interest" description="Disordered" evidence="20">
    <location>
        <begin position="211"/>
        <end position="264"/>
    </location>
</feature>
<feature type="compositionally biased region" description="Acidic residues" evidence="20">
    <location>
        <begin position="231"/>
        <end position="242"/>
    </location>
</feature>
<keyword evidence="7" id="KW-0597">Phosphoprotein</keyword>
<keyword evidence="14" id="KW-0206">Cytoskeleton</keyword>
<keyword evidence="15" id="KW-0966">Cell projection</keyword>
<evidence type="ECO:0000256" key="15">
    <source>
        <dbReference type="ARBA" id="ARBA00023273"/>
    </source>
</evidence>
<dbReference type="FunFam" id="2.30.30.40:FF:000132">
    <property type="entry name" value="jouberin isoform X2"/>
    <property type="match status" value="1"/>
</dbReference>
<evidence type="ECO:0000256" key="9">
    <source>
        <dbReference type="ARBA" id="ARBA00022737"/>
    </source>
</evidence>
<dbReference type="Gene3D" id="2.130.10.10">
    <property type="entry name" value="YVTN repeat-like/Quinoprotein amine dehydrogenase"/>
    <property type="match status" value="1"/>
</dbReference>
<feature type="region of interest" description="Disordered" evidence="20">
    <location>
        <begin position="1132"/>
        <end position="1180"/>
    </location>
</feature>
<keyword evidence="11" id="KW-0970">Cilium biogenesis/degradation</keyword>
<comment type="subcellular location">
    <subcellularLocation>
        <location evidence="3">Cell junction</location>
        <location evidence="3">Adherens junction</location>
    </subcellularLocation>
    <subcellularLocation>
        <location evidence="2">Cytoplasm</location>
        <location evidence="2">Cytoskeleton</location>
        <location evidence="2">Cilium basal body</location>
    </subcellularLocation>
    <subcellularLocation>
        <location evidence="1">Cytoplasm</location>
        <location evidence="1">Cytoskeleton</location>
        <location evidence="1">Microtubule organizing center</location>
        <location evidence="1">Centrosome</location>
        <location evidence="1">Centriole</location>
    </subcellularLocation>
</comment>
<dbReference type="Pfam" id="PF00018">
    <property type="entry name" value="SH3_1"/>
    <property type="match status" value="1"/>
</dbReference>
<evidence type="ECO:0000256" key="1">
    <source>
        <dbReference type="ARBA" id="ARBA00004114"/>
    </source>
</evidence>
<evidence type="ECO:0000256" key="11">
    <source>
        <dbReference type="ARBA" id="ARBA00022794"/>
    </source>
</evidence>
<evidence type="ECO:0000256" key="2">
    <source>
        <dbReference type="ARBA" id="ARBA00004120"/>
    </source>
</evidence>
<evidence type="ECO:0000256" key="17">
    <source>
        <dbReference type="ARBA" id="ARBA00071144"/>
    </source>
</evidence>
<dbReference type="CDD" id="cd00200">
    <property type="entry name" value="WD40"/>
    <property type="match status" value="1"/>
</dbReference>
<evidence type="ECO:0000256" key="20">
    <source>
        <dbReference type="SAM" id="MobiDB-lite"/>
    </source>
</evidence>
<evidence type="ECO:0000256" key="5">
    <source>
        <dbReference type="ARBA" id="ARBA00022473"/>
    </source>
</evidence>
<protein>
    <recommendedName>
        <fullName evidence="17">Jouberin</fullName>
    </recommendedName>
</protein>
<feature type="compositionally biased region" description="Basic residues" evidence="20">
    <location>
        <begin position="105"/>
        <end position="114"/>
    </location>
</feature>
<dbReference type="InterPro" id="IPR036028">
    <property type="entry name" value="SH3-like_dom_sf"/>
</dbReference>
<evidence type="ECO:0000259" key="21">
    <source>
        <dbReference type="PROSITE" id="PS50002"/>
    </source>
</evidence>
<dbReference type="PROSITE" id="PS50082">
    <property type="entry name" value="WD_REPEATS_2"/>
    <property type="match status" value="4"/>
</dbReference>
<comment type="caution">
    <text evidence="22">The sequence shown here is derived from an EMBL/GenBank/DDBJ whole genome shotgun (WGS) entry which is preliminary data.</text>
</comment>
<feature type="repeat" description="WD" evidence="19">
    <location>
        <begin position="596"/>
        <end position="631"/>
    </location>
</feature>
<dbReference type="EMBL" id="JBBPFD010000012">
    <property type="protein sequence ID" value="KAK7904586.1"/>
    <property type="molecule type" value="Genomic_DNA"/>
</dbReference>
<keyword evidence="8 19" id="KW-0853">WD repeat</keyword>
<feature type="repeat" description="WD" evidence="19">
    <location>
        <begin position="553"/>
        <end position="594"/>
    </location>
</feature>
<accession>A0AAW0NZ46</accession>
<evidence type="ECO:0000256" key="14">
    <source>
        <dbReference type="ARBA" id="ARBA00023212"/>
    </source>
</evidence>
<evidence type="ECO:0000256" key="13">
    <source>
        <dbReference type="ARBA" id="ARBA00023069"/>
    </source>
</evidence>
<keyword evidence="6" id="KW-0963">Cytoplasm</keyword>
<dbReference type="GO" id="GO:0030154">
    <property type="term" value="P:cell differentiation"/>
    <property type="evidence" value="ECO:0007669"/>
    <property type="project" value="UniProtKB-KW"/>
</dbReference>
<dbReference type="SMART" id="SM00326">
    <property type="entry name" value="SH3"/>
    <property type="match status" value="1"/>
</dbReference>
<keyword evidence="4 18" id="KW-0728">SH3 domain</keyword>
<evidence type="ECO:0000313" key="22">
    <source>
        <dbReference type="EMBL" id="KAK7904586.1"/>
    </source>
</evidence>
<dbReference type="GO" id="GO:0044458">
    <property type="term" value="P:motile cilium assembly"/>
    <property type="evidence" value="ECO:0007669"/>
    <property type="project" value="TreeGrafter"/>
</dbReference>
<evidence type="ECO:0000256" key="7">
    <source>
        <dbReference type="ARBA" id="ARBA00022553"/>
    </source>
</evidence>
<keyword evidence="12" id="KW-0965">Cell junction</keyword>